<evidence type="ECO:0000256" key="7">
    <source>
        <dbReference type="ARBA" id="ARBA00023295"/>
    </source>
</evidence>
<feature type="domain" description="CBM6" evidence="12">
    <location>
        <begin position="525"/>
        <end position="653"/>
    </location>
</feature>
<dbReference type="InterPro" id="IPR011050">
    <property type="entry name" value="Pectin_lyase_fold/virulence"/>
</dbReference>
<evidence type="ECO:0000259" key="12">
    <source>
        <dbReference type="PROSITE" id="PS51175"/>
    </source>
</evidence>
<comment type="similarity">
    <text evidence="1 10">Belongs to the glycosyl hydrolase 28 family.</text>
</comment>
<dbReference type="PANTHER" id="PTHR31736">
    <property type="match status" value="1"/>
</dbReference>
<keyword evidence="6" id="KW-0119">Carbohydrate metabolism</keyword>
<dbReference type="InterPro" id="IPR012334">
    <property type="entry name" value="Pectin_lyas_fold"/>
</dbReference>
<keyword evidence="5" id="KW-0325">Glycoprotein</keyword>
<evidence type="ECO:0000256" key="3">
    <source>
        <dbReference type="ARBA" id="ARBA00022737"/>
    </source>
</evidence>
<evidence type="ECO:0000256" key="2">
    <source>
        <dbReference type="ARBA" id="ARBA00022729"/>
    </source>
</evidence>
<keyword evidence="4 10" id="KW-0378">Hydrolase</keyword>
<evidence type="ECO:0000256" key="8">
    <source>
        <dbReference type="ARBA" id="ARBA00023326"/>
    </source>
</evidence>
<evidence type="ECO:0000256" key="4">
    <source>
        <dbReference type="ARBA" id="ARBA00022801"/>
    </source>
</evidence>
<dbReference type="Pfam" id="PF00295">
    <property type="entry name" value="Glyco_hydro_28"/>
    <property type="match status" value="1"/>
</dbReference>
<evidence type="ECO:0000256" key="10">
    <source>
        <dbReference type="RuleBase" id="RU361169"/>
    </source>
</evidence>
<comment type="function">
    <text evidence="9">Pectinolytic enzyme involved in the degradation of xylogalacturonan (xga), a galacturonan backbone heavily substituted with xylose, and which is one important component of the hairy regions of pectin. Activity requires a galacturonic acid backbone substituted with xylose.</text>
</comment>
<keyword evidence="14" id="KW-1185">Reference proteome</keyword>
<keyword evidence="7 10" id="KW-0326">Glycosidase</keyword>
<dbReference type="SMART" id="SM00606">
    <property type="entry name" value="CBD_IV"/>
    <property type="match status" value="1"/>
</dbReference>
<evidence type="ECO:0000256" key="1">
    <source>
        <dbReference type="ARBA" id="ARBA00008834"/>
    </source>
</evidence>
<keyword evidence="8" id="KW-0624">Polysaccharide degradation</keyword>
<evidence type="ECO:0000256" key="9">
    <source>
        <dbReference type="ARBA" id="ARBA00037278"/>
    </source>
</evidence>
<keyword evidence="3" id="KW-0677">Repeat</keyword>
<gene>
    <name evidence="13" type="ORF">J2Z70_003598</name>
</gene>
<dbReference type="PANTHER" id="PTHR31736:SF9">
    <property type="entry name" value="ENDO-XYLOGALACTURONAN HYDROLASE A-RELATED"/>
    <property type="match status" value="1"/>
</dbReference>
<sequence>MLRKLKLLSALLIFCMANLLPVFPLTASAAGTIVSYPLPSIYTTTSQYTVTADSTNIPVIDTSAVFVNYNYCNFSFSGTTTITITASEPINTYNISPKALGITATKSGNTLTFTLSSPTYLIVKINNLKDLVIAADALETNVPASSGTGIYNVKTGYGADSTGATLATPAIQNAINAANAAGGGIVYVPAGVYKSGNIVLKSNVSIYLEGGSVIRGSGNPSDYTTHFHKNSLNKDGTWFIYTETNANNIKIYGRGTIDGNGHYMRNTNNYLNNILVPLQCSNFTVDGITIRDSGGWATIVTRSNNVTFQNTKHFNNNELDYENDAIDIQESQNVLIKHTVAVSEDDTYSFKTWDVATTDIAANWPGTPENQSNVVVDDALAWSRCGAFKVGDGVKQLQDGIVVKNSFVYRCWRALAVGHLYGTPAAQNIVFDNIDVEGFWPRSGVHSRWFDLSAKTGPIKNVVYNNINLRALGEVSIMKGWSDTATVSGVTLNNVRVGGVAVNNLTDLKITDTNSYAADPKFNTLKFEAEGYNLSSGVISYESSTDGGLDVGGGSNGDYIAFKNVDFGSTAKTSIDLKVASANSGGRIEFHLDSPTGTMLGYWTGESTGGWQSWSLKNIPISAGTAVGTHTVYVTFVKSDSTTVANLTWFQFK</sequence>
<dbReference type="PROSITE" id="PS51175">
    <property type="entry name" value="CBM6"/>
    <property type="match status" value="1"/>
</dbReference>
<proteinExistence type="inferred from homology"/>
<protein>
    <submittedName>
        <fullName evidence="13">Polygalacturonase</fullName>
    </submittedName>
</protein>
<dbReference type="EMBL" id="JAGGLV010000011">
    <property type="protein sequence ID" value="MBP2113438.1"/>
    <property type="molecule type" value="Genomic_DNA"/>
</dbReference>
<dbReference type="InterPro" id="IPR006584">
    <property type="entry name" value="Cellulose-bd_IV"/>
</dbReference>
<evidence type="ECO:0000313" key="14">
    <source>
        <dbReference type="Proteomes" id="UP000773462"/>
    </source>
</evidence>
<dbReference type="SUPFAM" id="SSF49785">
    <property type="entry name" value="Galactose-binding domain-like"/>
    <property type="match status" value="1"/>
</dbReference>
<dbReference type="InterPro" id="IPR000743">
    <property type="entry name" value="Glyco_hydro_28"/>
</dbReference>
<dbReference type="Gene3D" id="2.160.20.10">
    <property type="entry name" value="Single-stranded right-handed beta-helix, Pectin lyase-like"/>
    <property type="match status" value="1"/>
</dbReference>
<evidence type="ECO:0000256" key="11">
    <source>
        <dbReference type="SAM" id="SignalP"/>
    </source>
</evidence>
<dbReference type="Pfam" id="PF03422">
    <property type="entry name" value="CBM_6"/>
    <property type="match status" value="1"/>
</dbReference>
<evidence type="ECO:0000256" key="5">
    <source>
        <dbReference type="ARBA" id="ARBA00023180"/>
    </source>
</evidence>
<evidence type="ECO:0000256" key="6">
    <source>
        <dbReference type="ARBA" id="ARBA00023277"/>
    </source>
</evidence>
<feature type="chain" id="PRO_5046464609" evidence="11">
    <location>
        <begin position="30"/>
        <end position="653"/>
    </location>
</feature>
<dbReference type="CDD" id="cd04084">
    <property type="entry name" value="CBM6_xylanase-like"/>
    <property type="match status" value="1"/>
</dbReference>
<dbReference type="Gene3D" id="2.60.120.260">
    <property type="entry name" value="Galactose-binding domain-like"/>
    <property type="match status" value="1"/>
</dbReference>
<accession>A0ABS4NTP8</accession>
<feature type="signal peptide" evidence="11">
    <location>
        <begin position="1"/>
        <end position="29"/>
    </location>
</feature>
<dbReference type="InterPro" id="IPR005084">
    <property type="entry name" value="CBM6"/>
</dbReference>
<evidence type="ECO:0000313" key="13">
    <source>
        <dbReference type="EMBL" id="MBP2113438.1"/>
    </source>
</evidence>
<comment type="caution">
    <text evidence="13">The sequence shown here is derived from an EMBL/GenBank/DDBJ whole genome shotgun (WGS) entry which is preliminary data.</text>
</comment>
<dbReference type="Proteomes" id="UP000773462">
    <property type="component" value="Unassembled WGS sequence"/>
</dbReference>
<keyword evidence="2 11" id="KW-0732">Signal</keyword>
<name>A0ABS4NTP8_9BACL</name>
<dbReference type="SUPFAM" id="SSF51126">
    <property type="entry name" value="Pectin lyase-like"/>
    <property type="match status" value="1"/>
</dbReference>
<reference evidence="13 14" key="1">
    <citation type="submission" date="2021-03" db="EMBL/GenBank/DDBJ databases">
        <title>Genomic Encyclopedia of Type Strains, Phase IV (KMG-IV): sequencing the most valuable type-strain genomes for metagenomic binning, comparative biology and taxonomic classification.</title>
        <authorList>
            <person name="Goeker M."/>
        </authorList>
    </citation>
    <scope>NUCLEOTIDE SEQUENCE [LARGE SCALE GENOMIC DNA]</scope>
    <source>
        <strain evidence="13 14">DSM 101953</strain>
    </source>
</reference>
<dbReference type="InterPro" id="IPR008979">
    <property type="entry name" value="Galactose-bd-like_sf"/>
</dbReference>
<organism evidence="13 14">
    <name type="scientific">Paenibacillus silagei</name>
    <dbReference type="NCBI Taxonomy" id="1670801"/>
    <lineage>
        <taxon>Bacteria</taxon>
        <taxon>Bacillati</taxon>
        <taxon>Bacillota</taxon>
        <taxon>Bacilli</taxon>
        <taxon>Bacillales</taxon>
        <taxon>Paenibacillaceae</taxon>
        <taxon>Paenibacillus</taxon>
    </lineage>
</organism>